<dbReference type="InterPro" id="IPR049804">
    <property type="entry name" value="Choice_anch_L"/>
</dbReference>
<evidence type="ECO:0000313" key="2">
    <source>
        <dbReference type="Proteomes" id="UP000290608"/>
    </source>
</evidence>
<sequence>MQLNELAPPIIMSKNSPIVFAILCCFVQTFAQQVTVSNPQPAEELVNELFNDACAEVSNISISSTQAAGIFSNNGGAFPLATGVVLRTGNAQFTAGPYTETNLSTELNTNKDAYLQGLNEATGNGAQIEETTFLEFDFVPLSSNFSFDFIFASNEYGEWQCSSQDIVAFVLTDLSTGQSQNLAVTPSGESVSVRNIRDNQNNPACNSINPELFDVYEASNTQSTINMRGYTQVLTASSALSPGTSYKVRIVIGDSNDTNFDSAIFLAGGSFNTSVDLGPNLTLCSGDEAVLDTGLDASIYAHRWLLNGTIIPGETGSNITVNPSGTYTVRVTNKACVITDEVSVSELSVTEPVNLEACANGGQPSVFDLTENNESVLGVNASQFDVVYYASLADLNADQPLPDNQTTAYRSTGSQTIYLRLRNTNTGNFCDATYDFELDVLPEIIISEPSPIRVCSPDGNDVSVDLTPINNRILNGQNPALFDITYYTSEANAANENNAVAAPYLISSGVSTLTLWARVSYADEDTCYKTVDFDIIMNDLPPVDQLGDVITCDAYELEPLTNGDYYSGSNGSGTPYNAGDVITEDMVLFIYNGPDANGCSSQSSFSITFVSEYDLGEIEACESFIIPPTPAGAFYTESGGPNGTGVRLNTGEELTTSQTIYFYFVENGSVCRDDAFDIIVYPLPPVDMPSDVVACNRYTLPALTNGNYFTQPDGQGSSLNAGDAITTTQTVYIYNYDSTTQCENTYEWRIFIVPEFNDLQACGSYTIPAVEEGAFYTGAMGSGSLIPEGTEITSSQRIYYYVNTTAGSNCTDHSFFDLEVIAIPEVDTLPDQLLCEGETYTLPTLNNGEYFEEPDRGGAQYFPGDIIDATQTVYINNQVRICQNETQFTVEIRPLLPVDNLSFVYSCETYVLPELNNGRYFTEPQGQGTELFSGTEIFQTQTIYVYNAYDDFPSCYSENTFTITILGVEVEEFDDIASCDSFTLPALVEGDYFTESGGQGARLAPGDVLTNTQEVFIYARNGTRFFCEDESSFTVTISETPVLIPEPDVEQCGSYTLPTLPQDVFTQGYYLGTNKQSPIDPADYELLPGTYTIYKYAEASDNPDCADENVFEVTVYPLLDFTVEGGTLCRNAETGAVESAVLLDSGLNPSEFLVSWFLNEQLVGQGQTFTAEEAGVYTVSTEKIIPDVGAACNYNPTTVEVLESAEPVFEAEVTQPFAEESVIEVIIVSGFGDYEYRLDEQAFQNTPEFRNVSPGVHTVTVRGVNGTCGEAMLEVQVINYPKYFTPNNDGYHDTWNISSLDDHPEAQIFIVDRFGKLIKKLTPTGPGWDGTYRGRNLPSDDYWFRVEYIFEEQPAEFKAHFTLKR</sequence>
<accession>A0A4Q0P8M1</accession>
<organism evidence="1 2">
    <name type="scientific">Leeuwenhoekiella marinoflava</name>
    <dbReference type="NCBI Taxonomy" id="988"/>
    <lineage>
        <taxon>Bacteria</taxon>
        <taxon>Pseudomonadati</taxon>
        <taxon>Bacteroidota</taxon>
        <taxon>Flavobacteriia</taxon>
        <taxon>Flavobacteriales</taxon>
        <taxon>Flavobacteriaceae</taxon>
        <taxon>Leeuwenhoekiella</taxon>
    </lineage>
</organism>
<dbReference type="Pfam" id="PF13585">
    <property type="entry name" value="CHU_C"/>
    <property type="match status" value="1"/>
</dbReference>
<dbReference type="EMBL" id="QOVL01000028">
    <property type="protein sequence ID" value="RXG23074.1"/>
    <property type="molecule type" value="Genomic_DNA"/>
</dbReference>
<dbReference type="NCBIfam" id="TIGR04131">
    <property type="entry name" value="Bac_Flav_CTERM"/>
    <property type="match status" value="1"/>
</dbReference>
<dbReference type="NCBIfam" id="NF038133">
    <property type="entry name" value="choice_anch_L"/>
    <property type="match status" value="1"/>
</dbReference>
<reference evidence="1 2" key="1">
    <citation type="submission" date="2018-07" db="EMBL/GenBank/DDBJ databases">
        <title>Leeuwenhoekiella genomics.</title>
        <authorList>
            <person name="Tahon G."/>
            <person name="Willems A."/>
        </authorList>
    </citation>
    <scope>NUCLEOTIDE SEQUENCE [LARGE SCALE GENOMIC DNA]</scope>
    <source>
        <strain evidence="1 2">LMG 1345</strain>
    </source>
</reference>
<evidence type="ECO:0000313" key="1">
    <source>
        <dbReference type="EMBL" id="RXG23074.1"/>
    </source>
</evidence>
<dbReference type="STRING" id="1122159.SAMN02745246_00003"/>
<protein>
    <submittedName>
        <fullName evidence="1">Gliding motility-associated-like protein</fullName>
    </submittedName>
</protein>
<comment type="caution">
    <text evidence="1">The sequence shown here is derived from an EMBL/GenBank/DDBJ whole genome shotgun (WGS) entry which is preliminary data.</text>
</comment>
<name>A0A4Q0P8M1_9FLAO</name>
<dbReference type="InterPro" id="IPR026341">
    <property type="entry name" value="T9SS_type_B"/>
</dbReference>
<dbReference type="Proteomes" id="UP000290608">
    <property type="component" value="Unassembled WGS sequence"/>
</dbReference>
<proteinExistence type="predicted"/>
<gene>
    <name evidence="1" type="ORF">DSL99_3863</name>
</gene>